<name>A0A0F9RMY4_9ZZZZ</name>
<gene>
    <name evidence="1" type="ORF">LCGC14_0557360</name>
</gene>
<dbReference type="AlphaFoldDB" id="A0A0F9RMY4"/>
<protein>
    <submittedName>
        <fullName evidence="1">Uncharacterized protein</fullName>
    </submittedName>
</protein>
<proteinExistence type="predicted"/>
<reference evidence="1" key="1">
    <citation type="journal article" date="2015" name="Nature">
        <title>Complex archaea that bridge the gap between prokaryotes and eukaryotes.</title>
        <authorList>
            <person name="Spang A."/>
            <person name="Saw J.H."/>
            <person name="Jorgensen S.L."/>
            <person name="Zaremba-Niedzwiedzka K."/>
            <person name="Martijn J."/>
            <person name="Lind A.E."/>
            <person name="van Eijk R."/>
            <person name="Schleper C."/>
            <person name="Guy L."/>
            <person name="Ettema T.J."/>
        </authorList>
    </citation>
    <scope>NUCLEOTIDE SEQUENCE</scope>
</reference>
<dbReference type="EMBL" id="LAZR01000783">
    <property type="protein sequence ID" value="KKN57905.1"/>
    <property type="molecule type" value="Genomic_DNA"/>
</dbReference>
<evidence type="ECO:0000313" key="1">
    <source>
        <dbReference type="EMBL" id="KKN57905.1"/>
    </source>
</evidence>
<sequence length="154" mass="16012">MPALTADYYSVQQTIANALEDGTSTTQLPPGVWGKGRYCGTFDLASVTMLKSETIGMVTIPAGVIVTSIDLLISASLSTAVIAIGSTVTAAKYRAALVHTTPLINWIRFMVAATLVTQAATPIATKELILITNDATADMPAAGIIGMVVNTLEP</sequence>
<comment type="caution">
    <text evidence="1">The sequence shown here is derived from an EMBL/GenBank/DDBJ whole genome shotgun (WGS) entry which is preliminary data.</text>
</comment>
<organism evidence="1">
    <name type="scientific">marine sediment metagenome</name>
    <dbReference type="NCBI Taxonomy" id="412755"/>
    <lineage>
        <taxon>unclassified sequences</taxon>
        <taxon>metagenomes</taxon>
        <taxon>ecological metagenomes</taxon>
    </lineage>
</organism>
<accession>A0A0F9RMY4</accession>